<name>A0ACC0C8U3_CATRO</name>
<reference evidence="2" key="1">
    <citation type="journal article" date="2023" name="Nat. Plants">
        <title>Single-cell RNA sequencing provides a high-resolution roadmap for understanding the multicellular compartmentation of specialized metabolism.</title>
        <authorList>
            <person name="Sun S."/>
            <person name="Shen X."/>
            <person name="Li Y."/>
            <person name="Li Y."/>
            <person name="Wang S."/>
            <person name="Li R."/>
            <person name="Zhang H."/>
            <person name="Shen G."/>
            <person name="Guo B."/>
            <person name="Wei J."/>
            <person name="Xu J."/>
            <person name="St-Pierre B."/>
            <person name="Chen S."/>
            <person name="Sun C."/>
        </authorList>
    </citation>
    <scope>NUCLEOTIDE SEQUENCE [LARGE SCALE GENOMIC DNA]</scope>
</reference>
<accession>A0ACC0C8U3</accession>
<sequence length="1107" mass="126768">MAETILLTMLNDLLHMLCSSTIQEIGLLWGHKHELLKLRKTFSTLQVVLLDAEKRKEANHEVEDWLRRLKTAFYHVDDLLDDVSAEILRRKVITRDKNAKRFAFSLRIIDEIRAIRENLDAIAEDRNMFHFTEQSVAVEISRNRQREETHSFIHPEETMGRENDKLAIVKLLLESNVEEHVSVLPIVGIGGLGKTTIAKLVYNDDQVKGHFDLRMWVCVSDVFDVKLIAEKIVESVIRRKIESLQMDQVQEHLRREIDGKRYMLVLDDVWNENREKWLKLRDLLAGGAWGSRILLTTRSGVVAAITRTMPTYILQGLPEEVSWLLFLKLAFRSGEDMRPGLMDIGKDIVRKCAGVPLAIRTLASFLYYKDAESEWLFVKNNQLSEIAHSENIEILPILKLSYDSLASHLKQCFAYCALFEKDQVIDKKTLVQLWLAQGFIKSIDHQNQDQEQAGDQYFLDLARRSFFQDIKQDKWGNIKSCKMHDLIHDLAQAVAESERSASSLTAKDSTESILHISLNPALDSSAELPNQFLKAKALRTILLPIGPGDSLKLGDQVEMLISNYRRLRVLDLHGVGIMELPNSIGKLRNLRYLDLSENNFEKLPRSITQLVNLQTLKFSYCYDLEELPRNIHNLVSLRHLELDDCSNLTHMPHGLGRLTSLRTLSQFVVSQENSVSRVSSGMEELKGLIHFQGELRIRNLGSLQYPNAKEDTEKMLKNKGGLQSLQLLWGEEDNDSEHAEQLLEALQPHPNLKRLFIEKYRGFNLPAWMMNHANLTKITMRNCNRCRHFPAFAQLPSQAGKAGFTGQRGFKRELAASFPCLLEIKLDDLPCLKGWWKEEAVETASSLYQDHIMALVSMPEFPCLEELKLMGVNAKLLEQQIGILMIKAENSASSSPLGKLKSLYIVDIEDLVSFPEGLKNFSSIEHLEINCCPTLTQIPEVEIRASTILRFLKIHDCGLISLFQAIPHFTALETLCISKCKKLELSSVSSNENAEQVQLKAPRRLRTLYLEELPQLVTLPNWLQYFTSLQLLSIEKCSLPEWINKLNSLQTLYIYKCYRLKSIPEEISYLAALQELRILMCPKLYKRCRKGGKDRPKIDNISRVTVG</sequence>
<gene>
    <name evidence="1" type="ORF">M9H77_02573</name>
</gene>
<proteinExistence type="predicted"/>
<organism evidence="1 2">
    <name type="scientific">Catharanthus roseus</name>
    <name type="common">Madagascar periwinkle</name>
    <name type="synonym">Vinca rosea</name>
    <dbReference type="NCBI Taxonomy" id="4058"/>
    <lineage>
        <taxon>Eukaryota</taxon>
        <taxon>Viridiplantae</taxon>
        <taxon>Streptophyta</taxon>
        <taxon>Embryophyta</taxon>
        <taxon>Tracheophyta</taxon>
        <taxon>Spermatophyta</taxon>
        <taxon>Magnoliopsida</taxon>
        <taxon>eudicotyledons</taxon>
        <taxon>Gunneridae</taxon>
        <taxon>Pentapetalae</taxon>
        <taxon>asterids</taxon>
        <taxon>lamiids</taxon>
        <taxon>Gentianales</taxon>
        <taxon>Apocynaceae</taxon>
        <taxon>Rauvolfioideae</taxon>
        <taxon>Vinceae</taxon>
        <taxon>Catharanthinae</taxon>
        <taxon>Catharanthus</taxon>
    </lineage>
</organism>
<keyword evidence="2" id="KW-1185">Reference proteome</keyword>
<evidence type="ECO:0000313" key="2">
    <source>
        <dbReference type="Proteomes" id="UP001060085"/>
    </source>
</evidence>
<dbReference type="Proteomes" id="UP001060085">
    <property type="component" value="Linkage Group LG01"/>
</dbReference>
<dbReference type="EMBL" id="CM044701">
    <property type="protein sequence ID" value="KAI5681346.1"/>
    <property type="molecule type" value="Genomic_DNA"/>
</dbReference>
<protein>
    <submittedName>
        <fullName evidence="1">Uncharacterized protein</fullName>
    </submittedName>
</protein>
<evidence type="ECO:0000313" key="1">
    <source>
        <dbReference type="EMBL" id="KAI5681346.1"/>
    </source>
</evidence>
<comment type="caution">
    <text evidence="1">The sequence shown here is derived from an EMBL/GenBank/DDBJ whole genome shotgun (WGS) entry which is preliminary data.</text>
</comment>